<reference evidence="3 4" key="1">
    <citation type="journal article" date="2018" name="Front. Plant Sci.">
        <title>Red Clover (Trifolium pratense) and Zigzag Clover (T. medium) - A Picture of Genomic Similarities and Differences.</title>
        <authorList>
            <person name="Dluhosova J."/>
            <person name="Istvanek J."/>
            <person name="Nedelnik J."/>
            <person name="Repkova J."/>
        </authorList>
    </citation>
    <scope>NUCLEOTIDE SEQUENCE [LARGE SCALE GENOMIC DNA]</scope>
    <source>
        <strain evidence="4">cv. 10/8</strain>
        <tissue evidence="3">Leaf</tissue>
    </source>
</reference>
<dbReference type="InterPro" id="IPR013126">
    <property type="entry name" value="Hsp_70_fam"/>
</dbReference>
<dbReference type="AlphaFoldDB" id="A0A392VPI5"/>
<evidence type="ECO:0000256" key="2">
    <source>
        <dbReference type="ARBA" id="ARBA00022840"/>
    </source>
</evidence>
<dbReference type="SUPFAM" id="SSF100920">
    <property type="entry name" value="Heat shock protein 70kD (HSP70), peptide-binding domain"/>
    <property type="match status" value="1"/>
</dbReference>
<proteinExistence type="predicted"/>
<evidence type="ECO:0000256" key="1">
    <source>
        <dbReference type="ARBA" id="ARBA00022741"/>
    </source>
</evidence>
<dbReference type="Gene3D" id="2.60.34.10">
    <property type="entry name" value="Substrate Binding Domain Of DNAk, Chain A, domain 1"/>
    <property type="match status" value="1"/>
</dbReference>
<organism evidence="3 4">
    <name type="scientific">Trifolium medium</name>
    <dbReference type="NCBI Taxonomy" id="97028"/>
    <lineage>
        <taxon>Eukaryota</taxon>
        <taxon>Viridiplantae</taxon>
        <taxon>Streptophyta</taxon>
        <taxon>Embryophyta</taxon>
        <taxon>Tracheophyta</taxon>
        <taxon>Spermatophyta</taxon>
        <taxon>Magnoliopsida</taxon>
        <taxon>eudicotyledons</taxon>
        <taxon>Gunneridae</taxon>
        <taxon>Pentapetalae</taxon>
        <taxon>rosids</taxon>
        <taxon>fabids</taxon>
        <taxon>Fabales</taxon>
        <taxon>Fabaceae</taxon>
        <taxon>Papilionoideae</taxon>
        <taxon>50 kb inversion clade</taxon>
        <taxon>NPAAA clade</taxon>
        <taxon>Hologalegina</taxon>
        <taxon>IRL clade</taxon>
        <taxon>Trifolieae</taxon>
        <taxon>Trifolium</taxon>
    </lineage>
</organism>
<dbReference type="Proteomes" id="UP000265520">
    <property type="component" value="Unassembled WGS sequence"/>
</dbReference>
<dbReference type="GO" id="GO:0005524">
    <property type="term" value="F:ATP binding"/>
    <property type="evidence" value="ECO:0007669"/>
    <property type="project" value="UniProtKB-KW"/>
</dbReference>
<keyword evidence="2" id="KW-0067">ATP-binding</keyword>
<dbReference type="GO" id="GO:0140662">
    <property type="term" value="F:ATP-dependent protein folding chaperone"/>
    <property type="evidence" value="ECO:0007669"/>
    <property type="project" value="InterPro"/>
</dbReference>
<sequence length="54" mass="6091">VVVPRNTSIPFKGTRWCGTAKDNQDNALINVYEGERARATDNNLLGTFIFFLVF</sequence>
<evidence type="ECO:0000313" key="4">
    <source>
        <dbReference type="Proteomes" id="UP000265520"/>
    </source>
</evidence>
<accession>A0A392VPI5</accession>
<dbReference type="EMBL" id="LXQA011227849">
    <property type="protein sequence ID" value="MCI89787.1"/>
    <property type="molecule type" value="Genomic_DNA"/>
</dbReference>
<dbReference type="InterPro" id="IPR029047">
    <property type="entry name" value="HSP70_peptide-bd_sf"/>
</dbReference>
<evidence type="ECO:0000313" key="3">
    <source>
        <dbReference type="EMBL" id="MCI89787.1"/>
    </source>
</evidence>
<comment type="caution">
    <text evidence="3">The sequence shown here is derived from an EMBL/GenBank/DDBJ whole genome shotgun (WGS) entry which is preliminary data.</text>
</comment>
<feature type="non-terminal residue" evidence="3">
    <location>
        <position position="1"/>
    </location>
</feature>
<keyword evidence="1" id="KW-0547">Nucleotide-binding</keyword>
<name>A0A392VPI5_9FABA</name>
<keyword evidence="4" id="KW-1185">Reference proteome</keyword>
<dbReference type="Pfam" id="PF00012">
    <property type="entry name" value="HSP70"/>
    <property type="match status" value="1"/>
</dbReference>
<protein>
    <submittedName>
        <fullName evidence="3">Heat-shock protein</fullName>
    </submittedName>
</protein>